<dbReference type="GO" id="GO:0000156">
    <property type="term" value="F:phosphorelay response regulator activity"/>
    <property type="evidence" value="ECO:0007669"/>
    <property type="project" value="TreeGrafter"/>
</dbReference>
<feature type="DNA-binding region" description="OmpR/PhoB-type" evidence="5">
    <location>
        <begin position="133"/>
        <end position="230"/>
    </location>
</feature>
<evidence type="ECO:0000256" key="1">
    <source>
        <dbReference type="ARBA" id="ARBA00022553"/>
    </source>
</evidence>
<evidence type="ECO:0000259" key="7">
    <source>
        <dbReference type="PROSITE" id="PS51755"/>
    </source>
</evidence>
<dbReference type="SMART" id="SM00862">
    <property type="entry name" value="Trans_reg_C"/>
    <property type="match status" value="1"/>
</dbReference>
<organism evidence="8 9">
    <name type="scientific">Chitinophaga skermanii</name>
    <dbReference type="NCBI Taxonomy" id="331697"/>
    <lineage>
        <taxon>Bacteria</taxon>
        <taxon>Pseudomonadati</taxon>
        <taxon>Bacteroidota</taxon>
        <taxon>Chitinophagia</taxon>
        <taxon>Chitinophagales</taxon>
        <taxon>Chitinophagaceae</taxon>
        <taxon>Chitinophaga</taxon>
    </lineage>
</organism>
<evidence type="ECO:0000256" key="2">
    <source>
        <dbReference type="ARBA" id="ARBA00023012"/>
    </source>
</evidence>
<keyword evidence="1 4" id="KW-0597">Phosphoprotein</keyword>
<name>A0A327Q764_9BACT</name>
<dbReference type="InterPro" id="IPR001789">
    <property type="entry name" value="Sig_transdc_resp-reg_receiver"/>
</dbReference>
<dbReference type="PROSITE" id="PS50110">
    <property type="entry name" value="RESPONSE_REGULATORY"/>
    <property type="match status" value="1"/>
</dbReference>
<dbReference type="PROSITE" id="PS51755">
    <property type="entry name" value="OMPR_PHOB"/>
    <property type="match status" value="1"/>
</dbReference>
<dbReference type="PANTHER" id="PTHR48111">
    <property type="entry name" value="REGULATOR OF RPOS"/>
    <property type="match status" value="1"/>
</dbReference>
<gene>
    <name evidence="8" type="ORF">LX64_04979</name>
</gene>
<protein>
    <submittedName>
        <fullName evidence="8">DNA-binding response OmpR family regulator</fullName>
    </submittedName>
</protein>
<dbReference type="Proteomes" id="UP000249547">
    <property type="component" value="Unassembled WGS sequence"/>
</dbReference>
<dbReference type="Pfam" id="PF00072">
    <property type="entry name" value="Response_reg"/>
    <property type="match status" value="1"/>
</dbReference>
<dbReference type="GO" id="GO:0000976">
    <property type="term" value="F:transcription cis-regulatory region binding"/>
    <property type="evidence" value="ECO:0007669"/>
    <property type="project" value="TreeGrafter"/>
</dbReference>
<reference evidence="8 9" key="1">
    <citation type="submission" date="2018-06" db="EMBL/GenBank/DDBJ databases">
        <title>Genomic Encyclopedia of Archaeal and Bacterial Type Strains, Phase II (KMG-II): from individual species to whole genera.</title>
        <authorList>
            <person name="Goeker M."/>
        </authorList>
    </citation>
    <scope>NUCLEOTIDE SEQUENCE [LARGE SCALE GENOMIC DNA]</scope>
    <source>
        <strain evidence="8 9">DSM 23857</strain>
    </source>
</reference>
<proteinExistence type="predicted"/>
<dbReference type="EMBL" id="QLLL01000014">
    <property type="protein sequence ID" value="RAI97676.1"/>
    <property type="molecule type" value="Genomic_DNA"/>
</dbReference>
<dbReference type="GO" id="GO:0032993">
    <property type="term" value="C:protein-DNA complex"/>
    <property type="evidence" value="ECO:0007669"/>
    <property type="project" value="TreeGrafter"/>
</dbReference>
<evidence type="ECO:0000256" key="3">
    <source>
        <dbReference type="ARBA" id="ARBA00023125"/>
    </source>
</evidence>
<dbReference type="SUPFAM" id="SSF52172">
    <property type="entry name" value="CheY-like"/>
    <property type="match status" value="1"/>
</dbReference>
<evidence type="ECO:0000259" key="6">
    <source>
        <dbReference type="PROSITE" id="PS50110"/>
    </source>
</evidence>
<evidence type="ECO:0000313" key="8">
    <source>
        <dbReference type="EMBL" id="RAI97676.1"/>
    </source>
</evidence>
<dbReference type="CDD" id="cd00383">
    <property type="entry name" value="trans_reg_C"/>
    <property type="match status" value="1"/>
</dbReference>
<sequence length="230" mass="26457">MEQVKVLLVEDENVLAGVVKETLAMKGFDVTIATNGVEGLQLFQLLQPSICIVDIMMPKKDGITLVTEIRAINDQIPLIFLTAKSEVQDVIKGFQVGADDYMKKPFSIEELIMRMQALLKRVQAKPTAKKSDTQYLLIGDYQFDYPRQTLHHPNGVQRLSQREADILKMLADNLHQITARKDMLMEIWGDDSFFNARNMDVYMTRMRKFLQYDERIQIVNVRGKGYKLIV</sequence>
<evidence type="ECO:0000256" key="4">
    <source>
        <dbReference type="PROSITE-ProRule" id="PRU00169"/>
    </source>
</evidence>
<dbReference type="Gene3D" id="3.40.50.2300">
    <property type="match status" value="1"/>
</dbReference>
<dbReference type="SMART" id="SM00448">
    <property type="entry name" value="REC"/>
    <property type="match status" value="1"/>
</dbReference>
<dbReference type="RefSeq" id="WP_111600359.1">
    <property type="nucleotide sequence ID" value="NZ_QLLL01000014.1"/>
</dbReference>
<evidence type="ECO:0000313" key="9">
    <source>
        <dbReference type="Proteomes" id="UP000249547"/>
    </source>
</evidence>
<dbReference type="InterPro" id="IPR011006">
    <property type="entry name" value="CheY-like_superfamily"/>
</dbReference>
<dbReference type="InterPro" id="IPR039420">
    <property type="entry name" value="WalR-like"/>
</dbReference>
<dbReference type="InterPro" id="IPR001867">
    <property type="entry name" value="OmpR/PhoB-type_DNA-bd"/>
</dbReference>
<dbReference type="AlphaFoldDB" id="A0A327Q764"/>
<dbReference type="OrthoDB" id="9790442at2"/>
<accession>A0A327Q764</accession>
<feature type="modified residue" description="4-aspartylphosphate" evidence="4">
    <location>
        <position position="54"/>
    </location>
</feature>
<evidence type="ECO:0000256" key="5">
    <source>
        <dbReference type="PROSITE-ProRule" id="PRU01091"/>
    </source>
</evidence>
<feature type="domain" description="OmpR/PhoB-type" evidence="7">
    <location>
        <begin position="133"/>
        <end position="230"/>
    </location>
</feature>
<dbReference type="Gene3D" id="6.10.250.690">
    <property type="match status" value="1"/>
</dbReference>
<feature type="domain" description="Response regulatory" evidence="6">
    <location>
        <begin position="5"/>
        <end position="119"/>
    </location>
</feature>
<dbReference type="PANTHER" id="PTHR48111:SF40">
    <property type="entry name" value="PHOSPHATE REGULON TRANSCRIPTIONAL REGULATORY PROTEIN PHOB"/>
    <property type="match status" value="1"/>
</dbReference>
<keyword evidence="9" id="KW-1185">Reference proteome</keyword>
<keyword evidence="3 5" id="KW-0238">DNA-binding</keyword>
<dbReference type="GO" id="GO:0005829">
    <property type="term" value="C:cytosol"/>
    <property type="evidence" value="ECO:0007669"/>
    <property type="project" value="TreeGrafter"/>
</dbReference>
<dbReference type="Pfam" id="PF00486">
    <property type="entry name" value="Trans_reg_C"/>
    <property type="match status" value="1"/>
</dbReference>
<dbReference type="CDD" id="cd17574">
    <property type="entry name" value="REC_OmpR"/>
    <property type="match status" value="1"/>
</dbReference>
<dbReference type="GO" id="GO:0006355">
    <property type="term" value="P:regulation of DNA-templated transcription"/>
    <property type="evidence" value="ECO:0007669"/>
    <property type="project" value="InterPro"/>
</dbReference>
<keyword evidence="2" id="KW-0902">Two-component regulatory system</keyword>
<dbReference type="InterPro" id="IPR036388">
    <property type="entry name" value="WH-like_DNA-bd_sf"/>
</dbReference>
<comment type="caution">
    <text evidence="8">The sequence shown here is derived from an EMBL/GenBank/DDBJ whole genome shotgun (WGS) entry which is preliminary data.</text>
</comment>
<dbReference type="Gene3D" id="1.10.10.10">
    <property type="entry name" value="Winged helix-like DNA-binding domain superfamily/Winged helix DNA-binding domain"/>
    <property type="match status" value="1"/>
</dbReference>